<evidence type="ECO:0000313" key="13">
    <source>
        <dbReference type="Proteomes" id="UP001177023"/>
    </source>
</evidence>
<sequence>MDELAGKDRKRVEADVMLNCDKNIFVLFRNGDKSGLSIKPPICQGINDTRICANRHPPSTAPPILATEDADPKTNELLIFIGAAVGAIFLVLIVGGVLLRQKLRKQKPDPEPDVEKTVKVADEEKAVEVTKVVPLPRAKPKSLAGVIYELRTVDISGGHMKHWDKMLRVPQGQSERVDGLYDLVPEGFALRIDRTQLNPFEGEDNPPVVERAVELKKEAVIPSPVKTAQKDTASQSKKNETKELKQLPRPPPMYCYAKKDFDAATARDATTVATEIINKLGSERWLSESDYLPSYTPNPDDLRVLCEHLTPIMKAYKGVARPSGKSIVVGDLHGNFNDLWRIIHAWLSDQTGGGSGQNIIFLGDVVDRGLRQIECWTLLLAYKTLYPNQVYIIRGNHEEVQTCESFNIWLGLRRYADEVRNGIYELFVWLPVIGLIDDRILCVHGMITPTLSKKFLREGWDLTNKRLKEMNRNLRWNDPGPTTDLYARNAGRGCGYLCGPKAINEALERLGVEFIIRGHQYMTNGVHRFLDLPLVTVFSSSFYGSPAIEGVPPTSMMKNFGAVLYVDPGKNAIKPIFHVNINDSITTQQQFNDKLEEGWKKDDYEEKKNDDKTICLSPTSSGDKSSSSVKKSKE</sequence>
<dbReference type="InterPro" id="IPR004843">
    <property type="entry name" value="Calcineurin-like_PHP"/>
</dbReference>
<accession>A0AA36CQK2</accession>
<evidence type="ECO:0000256" key="1">
    <source>
        <dbReference type="ARBA" id="ARBA00001936"/>
    </source>
</evidence>
<dbReference type="PANTHER" id="PTHR11668">
    <property type="entry name" value="SERINE/THREONINE PROTEIN PHOSPHATASE"/>
    <property type="match status" value="1"/>
</dbReference>
<protein>
    <recommendedName>
        <fullName evidence="8">Serine/threonine-protein phosphatase</fullName>
        <ecNumber evidence="8">3.1.3.16</ecNumber>
    </recommendedName>
</protein>
<feature type="domain" description="Serine/threonine specific protein phosphatases" evidence="11">
    <location>
        <begin position="393"/>
        <end position="398"/>
    </location>
</feature>
<feature type="non-terminal residue" evidence="12">
    <location>
        <position position="1"/>
    </location>
</feature>
<evidence type="ECO:0000256" key="6">
    <source>
        <dbReference type="ARBA" id="ARBA00047761"/>
    </source>
</evidence>
<feature type="compositionally biased region" description="Low complexity" evidence="9">
    <location>
        <begin position="617"/>
        <end position="634"/>
    </location>
</feature>
<dbReference type="GO" id="GO:0004722">
    <property type="term" value="F:protein serine/threonine phosphatase activity"/>
    <property type="evidence" value="ECO:0007669"/>
    <property type="project" value="UniProtKB-EC"/>
</dbReference>
<dbReference type="Gene3D" id="3.60.21.10">
    <property type="match status" value="1"/>
</dbReference>
<dbReference type="CDD" id="cd00144">
    <property type="entry name" value="MPP_PPP_family"/>
    <property type="match status" value="1"/>
</dbReference>
<dbReference type="PANTHER" id="PTHR11668:SF300">
    <property type="entry name" value="SERINE_THREONINE-PROTEIN PHOSPHATASE"/>
    <property type="match status" value="1"/>
</dbReference>
<keyword evidence="10" id="KW-0812">Transmembrane</keyword>
<feature type="compositionally biased region" description="Basic and acidic residues" evidence="9">
    <location>
        <begin position="237"/>
        <end position="246"/>
    </location>
</feature>
<feature type="transmembrane region" description="Helical" evidence="10">
    <location>
        <begin position="77"/>
        <end position="99"/>
    </location>
</feature>
<comment type="cofactor">
    <cofactor evidence="1">
        <name>Mn(2+)</name>
        <dbReference type="ChEBI" id="CHEBI:29035"/>
    </cofactor>
</comment>
<feature type="region of interest" description="Disordered" evidence="9">
    <location>
        <begin position="607"/>
        <end position="634"/>
    </location>
</feature>
<comment type="catalytic activity">
    <reaction evidence="7 8">
        <text>O-phospho-L-threonyl-[protein] + H2O = L-threonyl-[protein] + phosphate</text>
        <dbReference type="Rhea" id="RHEA:47004"/>
        <dbReference type="Rhea" id="RHEA-COMP:11060"/>
        <dbReference type="Rhea" id="RHEA-COMP:11605"/>
        <dbReference type="ChEBI" id="CHEBI:15377"/>
        <dbReference type="ChEBI" id="CHEBI:30013"/>
        <dbReference type="ChEBI" id="CHEBI:43474"/>
        <dbReference type="ChEBI" id="CHEBI:61977"/>
        <dbReference type="EC" id="3.1.3.16"/>
    </reaction>
</comment>
<name>A0AA36CQK2_9BILA</name>
<keyword evidence="10" id="KW-0472">Membrane</keyword>
<keyword evidence="3 8" id="KW-0378">Hydrolase</keyword>
<dbReference type="GO" id="GO:0005634">
    <property type="term" value="C:nucleus"/>
    <property type="evidence" value="ECO:0007669"/>
    <property type="project" value="TreeGrafter"/>
</dbReference>
<feature type="region of interest" description="Disordered" evidence="9">
    <location>
        <begin position="220"/>
        <end position="249"/>
    </location>
</feature>
<reference evidence="12" key="1">
    <citation type="submission" date="2023-06" db="EMBL/GenBank/DDBJ databases">
        <authorList>
            <person name="Delattre M."/>
        </authorList>
    </citation>
    <scope>NUCLEOTIDE SEQUENCE</scope>
    <source>
        <strain evidence="12">AF72</strain>
    </source>
</reference>
<dbReference type="Proteomes" id="UP001177023">
    <property type="component" value="Unassembled WGS sequence"/>
</dbReference>
<evidence type="ECO:0000256" key="2">
    <source>
        <dbReference type="ARBA" id="ARBA00022723"/>
    </source>
</evidence>
<dbReference type="EC" id="3.1.3.16" evidence="8"/>
<keyword evidence="10" id="KW-1133">Transmembrane helix</keyword>
<dbReference type="InterPro" id="IPR006186">
    <property type="entry name" value="Ser/Thr-sp_prot-phosphatase"/>
</dbReference>
<dbReference type="GO" id="GO:0005737">
    <property type="term" value="C:cytoplasm"/>
    <property type="evidence" value="ECO:0007669"/>
    <property type="project" value="TreeGrafter"/>
</dbReference>
<dbReference type="InterPro" id="IPR050341">
    <property type="entry name" value="PP1_catalytic_subunit"/>
</dbReference>
<gene>
    <name evidence="12" type="ORF">MSPICULIGERA_LOCUS11825</name>
</gene>
<evidence type="ECO:0000256" key="8">
    <source>
        <dbReference type="RuleBase" id="RU004273"/>
    </source>
</evidence>
<evidence type="ECO:0000256" key="7">
    <source>
        <dbReference type="ARBA" id="ARBA00048336"/>
    </source>
</evidence>
<evidence type="ECO:0000313" key="12">
    <source>
        <dbReference type="EMBL" id="CAJ0573467.1"/>
    </source>
</evidence>
<comment type="caution">
    <text evidence="12">The sequence shown here is derived from an EMBL/GenBank/DDBJ whole genome shotgun (WGS) entry which is preliminary data.</text>
</comment>
<evidence type="ECO:0000256" key="9">
    <source>
        <dbReference type="SAM" id="MobiDB-lite"/>
    </source>
</evidence>
<evidence type="ECO:0000256" key="5">
    <source>
        <dbReference type="ARBA" id="ARBA00023211"/>
    </source>
</evidence>
<organism evidence="12 13">
    <name type="scientific">Mesorhabditis spiculigera</name>
    <dbReference type="NCBI Taxonomy" id="96644"/>
    <lineage>
        <taxon>Eukaryota</taxon>
        <taxon>Metazoa</taxon>
        <taxon>Ecdysozoa</taxon>
        <taxon>Nematoda</taxon>
        <taxon>Chromadorea</taxon>
        <taxon>Rhabditida</taxon>
        <taxon>Rhabditina</taxon>
        <taxon>Rhabditomorpha</taxon>
        <taxon>Rhabditoidea</taxon>
        <taxon>Rhabditidae</taxon>
        <taxon>Mesorhabditinae</taxon>
        <taxon>Mesorhabditis</taxon>
    </lineage>
</organism>
<dbReference type="PROSITE" id="PS00125">
    <property type="entry name" value="SER_THR_PHOSPHATASE"/>
    <property type="match status" value="1"/>
</dbReference>
<keyword evidence="13" id="KW-1185">Reference proteome</keyword>
<dbReference type="GO" id="GO:0046872">
    <property type="term" value="F:metal ion binding"/>
    <property type="evidence" value="ECO:0007669"/>
    <property type="project" value="UniProtKB-KW"/>
</dbReference>
<dbReference type="EMBL" id="CATQJA010002619">
    <property type="protein sequence ID" value="CAJ0573467.1"/>
    <property type="molecule type" value="Genomic_DNA"/>
</dbReference>
<proteinExistence type="inferred from homology"/>
<evidence type="ECO:0000256" key="3">
    <source>
        <dbReference type="ARBA" id="ARBA00022801"/>
    </source>
</evidence>
<keyword evidence="5" id="KW-0464">Manganese</keyword>
<dbReference type="SMART" id="SM00156">
    <property type="entry name" value="PP2Ac"/>
    <property type="match status" value="1"/>
</dbReference>
<dbReference type="SUPFAM" id="SSF56300">
    <property type="entry name" value="Metallo-dependent phosphatases"/>
    <property type="match status" value="1"/>
</dbReference>
<keyword evidence="2" id="KW-0479">Metal-binding</keyword>
<evidence type="ECO:0000256" key="10">
    <source>
        <dbReference type="SAM" id="Phobius"/>
    </source>
</evidence>
<evidence type="ECO:0000259" key="11">
    <source>
        <dbReference type="PROSITE" id="PS00125"/>
    </source>
</evidence>
<dbReference type="InterPro" id="IPR029052">
    <property type="entry name" value="Metallo-depent_PP-like"/>
</dbReference>
<dbReference type="Pfam" id="PF00149">
    <property type="entry name" value="Metallophos"/>
    <property type="match status" value="1"/>
</dbReference>
<keyword evidence="4" id="KW-0904">Protein phosphatase</keyword>
<evidence type="ECO:0000256" key="4">
    <source>
        <dbReference type="ARBA" id="ARBA00022912"/>
    </source>
</evidence>
<dbReference type="PRINTS" id="PR00114">
    <property type="entry name" value="STPHPHTASE"/>
</dbReference>
<comment type="catalytic activity">
    <reaction evidence="6">
        <text>O-phospho-L-seryl-[protein] + H2O = L-seryl-[protein] + phosphate</text>
        <dbReference type="Rhea" id="RHEA:20629"/>
        <dbReference type="Rhea" id="RHEA-COMP:9863"/>
        <dbReference type="Rhea" id="RHEA-COMP:11604"/>
        <dbReference type="ChEBI" id="CHEBI:15377"/>
        <dbReference type="ChEBI" id="CHEBI:29999"/>
        <dbReference type="ChEBI" id="CHEBI:43474"/>
        <dbReference type="ChEBI" id="CHEBI:83421"/>
        <dbReference type="EC" id="3.1.3.16"/>
    </reaction>
</comment>
<comment type="similarity">
    <text evidence="8">Belongs to the PPP phosphatase family.</text>
</comment>
<dbReference type="AlphaFoldDB" id="A0AA36CQK2"/>